<sequence>MAKRPKDNKKSRKIVTGSLLHFSAFKGDAVNDGIDIELCTVSYSSLDEALKLLRECGKGTKCLNVTFSQLSERYSRDTEKFCNHIDKWEYCESRPFCPVPVEWNSYTEDLLSDNIKFVQEKPKATPLLIPGDIRSDELRQAVYYLELIYRKDKTKTGEEWTLWTFSYKTCSSPLYRSAAYHTCIRNGVTGMAEMSLLVESGEH</sequence>
<dbReference type="GeneID" id="108709797"/>
<keyword evidence="1" id="KW-1185">Reference proteome</keyword>
<organism evidence="1 2">
    <name type="scientific">Xenopus laevis</name>
    <name type="common">African clawed frog</name>
    <dbReference type="NCBI Taxonomy" id="8355"/>
    <lineage>
        <taxon>Eukaryota</taxon>
        <taxon>Metazoa</taxon>
        <taxon>Chordata</taxon>
        <taxon>Craniata</taxon>
        <taxon>Vertebrata</taxon>
        <taxon>Euteleostomi</taxon>
        <taxon>Amphibia</taxon>
        <taxon>Batrachia</taxon>
        <taxon>Anura</taxon>
        <taxon>Pipoidea</taxon>
        <taxon>Pipidae</taxon>
        <taxon>Xenopodinae</taxon>
        <taxon>Xenopus</taxon>
        <taxon>Xenopus</taxon>
    </lineage>
</organism>
<gene>
    <name evidence="2" type="primary">LOC108709797</name>
</gene>
<evidence type="ECO:0000313" key="1">
    <source>
        <dbReference type="Proteomes" id="UP000186698"/>
    </source>
</evidence>
<protein>
    <submittedName>
        <fullName evidence="2">Uncharacterized protein LOC108709797</fullName>
    </submittedName>
</protein>
<evidence type="ECO:0000313" key="2">
    <source>
        <dbReference type="RefSeq" id="XP_041440685.1"/>
    </source>
</evidence>
<accession>A0A8J1MHX7</accession>
<dbReference type="Proteomes" id="UP000186698">
    <property type="component" value="Chromosome 2S"/>
</dbReference>
<dbReference type="RefSeq" id="XP_041440685.1">
    <property type="nucleotide sequence ID" value="XM_041584751.1"/>
</dbReference>
<name>A0A8J1MHX7_XENLA</name>
<proteinExistence type="predicted"/>
<reference evidence="2" key="2">
    <citation type="submission" date="2025-08" db="UniProtKB">
        <authorList>
            <consortium name="RefSeq"/>
        </authorList>
    </citation>
    <scope>IDENTIFICATION</scope>
    <source>
        <strain evidence="2">J_2021</strain>
        <tissue evidence="2">Erythrocytes</tissue>
    </source>
</reference>
<dbReference type="KEGG" id="xla:108709797"/>
<reference evidence="1" key="1">
    <citation type="submission" date="2024-06" db="UniProtKB">
        <authorList>
            <consortium name="RefSeq"/>
        </authorList>
    </citation>
    <scope>NUCLEOTIDE SEQUENCE [LARGE SCALE GENOMIC DNA]</scope>
    <source>
        <strain evidence="1">J_2021</strain>
    </source>
</reference>
<dbReference type="AlphaFoldDB" id="A0A8J1MHX7"/>